<feature type="transmembrane region" description="Helical" evidence="1">
    <location>
        <begin position="108"/>
        <end position="133"/>
    </location>
</feature>
<evidence type="ECO:0000313" key="2">
    <source>
        <dbReference type="EMBL" id="ONH24309.1"/>
    </source>
</evidence>
<feature type="transmembrane region" description="Helical" evidence="1">
    <location>
        <begin position="153"/>
        <end position="176"/>
    </location>
</feature>
<feature type="transmembrane region" description="Helical" evidence="1">
    <location>
        <begin position="183"/>
        <end position="202"/>
    </location>
</feature>
<feature type="transmembrane region" description="Helical" evidence="1">
    <location>
        <begin position="26"/>
        <end position="47"/>
    </location>
</feature>
<dbReference type="Proteomes" id="UP000188929">
    <property type="component" value="Unassembled WGS sequence"/>
</dbReference>
<dbReference type="Pfam" id="PF12730">
    <property type="entry name" value="ABC2_membrane_4"/>
    <property type="match status" value="1"/>
</dbReference>
<accession>A0A1V2I2M5</accession>
<keyword evidence="1" id="KW-1133">Transmembrane helix</keyword>
<name>A0A1V2I2M5_9ACTN</name>
<evidence type="ECO:0000313" key="3">
    <source>
        <dbReference type="Proteomes" id="UP000188929"/>
    </source>
</evidence>
<evidence type="ECO:0000256" key="1">
    <source>
        <dbReference type="SAM" id="Phobius"/>
    </source>
</evidence>
<reference evidence="3" key="1">
    <citation type="submission" date="2016-10" db="EMBL/GenBank/DDBJ databases">
        <title>Frankia sp. NRRL B-16386 Genome sequencing.</title>
        <authorList>
            <person name="Ghodhbane-Gtari F."/>
            <person name="Swanson E."/>
            <person name="Gueddou A."/>
            <person name="Hezbri K."/>
            <person name="Ktari K."/>
            <person name="Nouioui I."/>
            <person name="Morris K."/>
            <person name="Simpson S."/>
            <person name="Abebe-Akele F."/>
            <person name="Thomas K."/>
            <person name="Gtari M."/>
            <person name="Tisa L.S."/>
        </authorList>
    </citation>
    <scope>NUCLEOTIDE SEQUENCE [LARGE SCALE GENOMIC DNA]</scope>
    <source>
        <strain evidence="3">NRRL B-16386</strain>
    </source>
</reference>
<keyword evidence="1" id="KW-0472">Membrane</keyword>
<keyword evidence="1" id="KW-0812">Transmembrane</keyword>
<sequence>MAGDVTQARVMRSEWTKLRSLRSTQWTMGLAVLLLIGLAVPLCISASHNWTVADAQAGNQDPVYQSLAGLLLAQVAVGVLGVLTMTGEYATGMIRATLGLVPRRLPVLWAKAAVLAGVTFVAMLVASLVSFLIGQAILGSHDVGVSLSSDGAARAILGAAFYLTAIALLGLTLGALIRHTAGAVTALLGAVLGLPLIFSMFGERLESAQRYLPALLGNAISSTSPARLTDLVSPGRAFVMLCLYIAVLGVASAYALTRRDV</sequence>
<feature type="transmembrane region" description="Helical" evidence="1">
    <location>
        <begin position="237"/>
        <end position="256"/>
    </location>
</feature>
<feature type="transmembrane region" description="Helical" evidence="1">
    <location>
        <begin position="67"/>
        <end position="87"/>
    </location>
</feature>
<keyword evidence="3" id="KW-1185">Reference proteome</keyword>
<comment type="caution">
    <text evidence="2">The sequence shown here is derived from an EMBL/GenBank/DDBJ whole genome shotgun (WGS) entry which is preliminary data.</text>
</comment>
<dbReference type="EMBL" id="MOMC01000073">
    <property type="protein sequence ID" value="ONH24309.1"/>
    <property type="molecule type" value="Genomic_DNA"/>
</dbReference>
<gene>
    <name evidence="2" type="ORF">BL253_30840</name>
</gene>
<protein>
    <submittedName>
        <fullName evidence="2">ABC transporter permease</fullName>
    </submittedName>
</protein>
<dbReference type="PANTHER" id="PTHR37305">
    <property type="entry name" value="INTEGRAL MEMBRANE PROTEIN-RELATED"/>
    <property type="match status" value="1"/>
</dbReference>
<proteinExistence type="predicted"/>
<dbReference type="AlphaFoldDB" id="A0A1V2I2M5"/>
<dbReference type="PANTHER" id="PTHR37305:SF1">
    <property type="entry name" value="MEMBRANE PROTEIN"/>
    <property type="match status" value="1"/>
</dbReference>
<organism evidence="2 3">
    <name type="scientific">Pseudofrankia asymbiotica</name>
    <dbReference type="NCBI Taxonomy" id="1834516"/>
    <lineage>
        <taxon>Bacteria</taxon>
        <taxon>Bacillati</taxon>
        <taxon>Actinomycetota</taxon>
        <taxon>Actinomycetes</taxon>
        <taxon>Frankiales</taxon>
        <taxon>Frankiaceae</taxon>
        <taxon>Pseudofrankia</taxon>
    </lineage>
</organism>
<dbReference type="STRING" id="1834516.BL253_30840"/>